<evidence type="ECO:0000313" key="1">
    <source>
        <dbReference type="EMBL" id="KAF3600415.1"/>
    </source>
</evidence>
<organism evidence="1 2">
    <name type="scientific">Brassica cretica</name>
    <name type="common">Mustard</name>
    <dbReference type="NCBI Taxonomy" id="69181"/>
    <lineage>
        <taxon>Eukaryota</taxon>
        <taxon>Viridiplantae</taxon>
        <taxon>Streptophyta</taxon>
        <taxon>Embryophyta</taxon>
        <taxon>Tracheophyta</taxon>
        <taxon>Spermatophyta</taxon>
        <taxon>Magnoliopsida</taxon>
        <taxon>eudicotyledons</taxon>
        <taxon>Gunneridae</taxon>
        <taxon>Pentapetalae</taxon>
        <taxon>rosids</taxon>
        <taxon>malvids</taxon>
        <taxon>Brassicales</taxon>
        <taxon>Brassicaceae</taxon>
        <taxon>Brassiceae</taxon>
        <taxon>Brassica</taxon>
    </lineage>
</organism>
<name>A0A8S9SKE6_BRACR</name>
<dbReference type="EMBL" id="QGKX02000004">
    <property type="protein sequence ID" value="KAF3600415.1"/>
    <property type="molecule type" value="Genomic_DNA"/>
</dbReference>
<dbReference type="Proteomes" id="UP000712600">
    <property type="component" value="Unassembled WGS sequence"/>
</dbReference>
<sequence length="71" mass="7941">MSLAIFEAFATLFSQLFFTLLFLALTTVAKSVLASQSFDFCLLCKPLQHMQLAYRKAVGIWGCKDCDKVKA</sequence>
<gene>
    <name evidence="1" type="ORF">F2Q69_00038789</name>
</gene>
<accession>A0A8S9SKE6</accession>
<dbReference type="AlphaFoldDB" id="A0A8S9SKE6"/>
<reference evidence="1" key="1">
    <citation type="submission" date="2019-12" db="EMBL/GenBank/DDBJ databases">
        <title>Genome sequencing and annotation of Brassica cretica.</title>
        <authorList>
            <person name="Studholme D.J."/>
            <person name="Sarris P."/>
        </authorList>
    </citation>
    <scope>NUCLEOTIDE SEQUENCE</scope>
    <source>
        <strain evidence="1">PFS-109/04</strain>
        <tissue evidence="1">Leaf</tissue>
    </source>
</reference>
<comment type="caution">
    <text evidence="1">The sequence shown here is derived from an EMBL/GenBank/DDBJ whole genome shotgun (WGS) entry which is preliminary data.</text>
</comment>
<protein>
    <submittedName>
        <fullName evidence="1">Uncharacterized protein</fullName>
    </submittedName>
</protein>
<proteinExistence type="predicted"/>
<evidence type="ECO:0000313" key="2">
    <source>
        <dbReference type="Proteomes" id="UP000712600"/>
    </source>
</evidence>